<comment type="caution">
    <text evidence="2">The sequence shown here is derived from an EMBL/GenBank/DDBJ whole genome shotgun (WGS) entry which is preliminary data.</text>
</comment>
<keyword evidence="1" id="KW-0732">Signal</keyword>
<keyword evidence="3" id="KW-1185">Reference proteome</keyword>
<organism evidence="2 3">
    <name type="scientific">Cellulomonas algicola</name>
    <dbReference type="NCBI Taxonomy" id="2071633"/>
    <lineage>
        <taxon>Bacteria</taxon>
        <taxon>Bacillati</taxon>
        <taxon>Actinomycetota</taxon>
        <taxon>Actinomycetes</taxon>
        <taxon>Micrococcales</taxon>
        <taxon>Cellulomonadaceae</taxon>
        <taxon>Cellulomonas</taxon>
    </lineage>
</organism>
<reference evidence="2 3" key="1">
    <citation type="submission" date="2018-11" db="EMBL/GenBank/DDBJ databases">
        <title>Draft genome sequence of Cellulomonas takizawaensis strain TKZ-21.</title>
        <authorList>
            <person name="Yamamura H."/>
            <person name="Hayashi T."/>
            <person name="Hamada M."/>
            <person name="Serisawa Y."/>
            <person name="Matsuyama K."/>
            <person name="Nakagawa Y."/>
            <person name="Otoguro M."/>
            <person name="Yanagida F."/>
            <person name="Hayakawa M."/>
        </authorList>
    </citation>
    <scope>NUCLEOTIDE SEQUENCE [LARGE SCALE GENOMIC DNA]</scope>
    <source>
        <strain evidence="2 3">TKZ-21</strain>
    </source>
</reference>
<evidence type="ECO:0000313" key="3">
    <source>
        <dbReference type="Proteomes" id="UP000288246"/>
    </source>
</evidence>
<dbReference type="InterPro" id="IPR006311">
    <property type="entry name" value="TAT_signal"/>
</dbReference>
<name>A0A401UVN2_9CELL</name>
<dbReference type="RefSeq" id="WP_160142798.1">
    <property type="nucleotide sequence ID" value="NZ_BHYL01000026.1"/>
</dbReference>
<dbReference type="PROSITE" id="PS51318">
    <property type="entry name" value="TAT"/>
    <property type="match status" value="1"/>
</dbReference>
<feature type="signal peptide" evidence="1">
    <location>
        <begin position="1"/>
        <end position="36"/>
    </location>
</feature>
<dbReference type="OrthoDB" id="4832107at2"/>
<evidence type="ECO:0000256" key="1">
    <source>
        <dbReference type="SAM" id="SignalP"/>
    </source>
</evidence>
<sequence>MAGRGGRRRALTGAAVGAVLVGAVLVVAGASPSAAAAEPPPTLCSDIPGSSLVEQSVEGDLVVDVDCWIFRGTVHGDVTVLAGATFSVGRASVDGDAEVAGRLELGDSRVRGDVTLTSRDTASLKIWVGDGAGGSVDGDVTGEAVDVSLEAARLWGTYDVEVRDATRVRGRSELMGPAAVTGGRLLVHGATFYGGLTSTGSGDVLVCGATVAGDLRVTGLTDFASIGAEPRRDQRDCYVLVTGSLVLVDNPHSVDLGYVAVAHDLVCTGNTGPRGVTGTSWTEVHGDRTGQCVR</sequence>
<dbReference type="Proteomes" id="UP000288246">
    <property type="component" value="Unassembled WGS sequence"/>
</dbReference>
<proteinExistence type="predicted"/>
<protein>
    <recommendedName>
        <fullName evidence="4">Polymer-forming cytoskeletal protein</fullName>
    </recommendedName>
</protein>
<evidence type="ECO:0008006" key="4">
    <source>
        <dbReference type="Google" id="ProtNLM"/>
    </source>
</evidence>
<gene>
    <name evidence="2" type="ORF">CTKZ_03080</name>
</gene>
<feature type="chain" id="PRO_5019094233" description="Polymer-forming cytoskeletal protein" evidence="1">
    <location>
        <begin position="37"/>
        <end position="294"/>
    </location>
</feature>
<accession>A0A401UVN2</accession>
<evidence type="ECO:0000313" key="2">
    <source>
        <dbReference type="EMBL" id="GCD18746.1"/>
    </source>
</evidence>
<dbReference type="AlphaFoldDB" id="A0A401UVN2"/>
<dbReference type="EMBL" id="BHYL01000026">
    <property type="protein sequence ID" value="GCD18746.1"/>
    <property type="molecule type" value="Genomic_DNA"/>
</dbReference>